<organism evidence="12 13">
    <name type="scientific">Thauera aminoaromatica</name>
    <dbReference type="NCBI Taxonomy" id="164330"/>
    <lineage>
        <taxon>Bacteria</taxon>
        <taxon>Pseudomonadati</taxon>
        <taxon>Pseudomonadota</taxon>
        <taxon>Betaproteobacteria</taxon>
        <taxon>Rhodocyclales</taxon>
        <taxon>Zoogloeaceae</taxon>
        <taxon>Thauera</taxon>
    </lineage>
</organism>
<dbReference type="InterPro" id="IPR004489">
    <property type="entry name" value="Succ_DH/fum_Rdtase_Fe-S"/>
</dbReference>
<dbReference type="GO" id="GO:0022904">
    <property type="term" value="P:respiratory electron transport chain"/>
    <property type="evidence" value="ECO:0007669"/>
    <property type="project" value="TreeGrafter"/>
</dbReference>
<sequence length="245" mass="27313">MSRRLKISIFRHNPRDPRSVPRLVDYELDERPGMTLFIALNAIRDSQAPDLNFDFVCRAGVCGACAMVIDGRPGLACRTLTSTLPAAFSLYPLPVFRLVADLSVDTGSWMRELAERLQTWVHLDAEPDLDRLEARMGPALAEAVYELDRCIECGCCIAACATAQMREGFVGAVGLNKIARFRLDPADTRDDADFYELVGNDEGIFGCMSLLACNDLCPKELPLQTQLAWLRRKMAGQGVRWLRRG</sequence>
<dbReference type="GO" id="GO:0051537">
    <property type="term" value="F:2 iron, 2 sulfur cluster binding"/>
    <property type="evidence" value="ECO:0007669"/>
    <property type="project" value="UniProtKB-KW"/>
</dbReference>
<dbReference type="InterPro" id="IPR050573">
    <property type="entry name" value="SDH/FRD_Iron-Sulfur"/>
</dbReference>
<dbReference type="PROSITE" id="PS00197">
    <property type="entry name" value="2FE2S_FER_1"/>
    <property type="match status" value="1"/>
</dbReference>
<reference evidence="12 13" key="1">
    <citation type="submission" date="2018-09" db="EMBL/GenBank/DDBJ databases">
        <title>Metagenome Assembled Genomes from an Advanced Water Purification Facility.</title>
        <authorList>
            <person name="Stamps B.W."/>
            <person name="Spear J.R."/>
        </authorList>
    </citation>
    <scope>NUCLEOTIDE SEQUENCE [LARGE SCALE GENOMIC DNA]</scope>
    <source>
        <strain evidence="12">Bin_27_1</strain>
    </source>
</reference>
<accession>A0A5C7T5G3</accession>
<dbReference type="Pfam" id="PF13085">
    <property type="entry name" value="Fer2_3"/>
    <property type="match status" value="1"/>
</dbReference>
<dbReference type="GO" id="GO:0046872">
    <property type="term" value="F:metal ion binding"/>
    <property type="evidence" value="ECO:0007669"/>
    <property type="project" value="UniProtKB-KW"/>
</dbReference>
<dbReference type="InterPro" id="IPR001041">
    <property type="entry name" value="2Fe-2S_ferredoxin-type"/>
</dbReference>
<comment type="cofactor">
    <cofactor evidence="9">
        <name>[4Fe-4S] cluster</name>
        <dbReference type="ChEBI" id="CHEBI:49883"/>
    </cofactor>
    <text evidence="9">Binds 1 [4Fe-4S] cluster.</text>
</comment>
<keyword evidence="6 9" id="KW-0408">Iron</keyword>
<dbReference type="RefSeq" id="WP_276656878.1">
    <property type="nucleotide sequence ID" value="NZ_SSFD01000044.1"/>
</dbReference>
<evidence type="ECO:0000256" key="3">
    <source>
        <dbReference type="ARBA" id="ARBA00022714"/>
    </source>
</evidence>
<keyword evidence="2 9" id="KW-0004">4Fe-4S</keyword>
<dbReference type="InterPro" id="IPR017896">
    <property type="entry name" value="4Fe4S_Fe-S-bd"/>
</dbReference>
<dbReference type="InterPro" id="IPR009051">
    <property type="entry name" value="Helical_ferredxn"/>
</dbReference>
<dbReference type="GO" id="GO:0009055">
    <property type="term" value="F:electron transfer activity"/>
    <property type="evidence" value="ECO:0007669"/>
    <property type="project" value="InterPro"/>
</dbReference>
<dbReference type="InterPro" id="IPR025192">
    <property type="entry name" value="Succ_DH/fum_Rdtase_N"/>
</dbReference>
<name>A0A5C7T5G3_THASP</name>
<dbReference type="Proteomes" id="UP000321192">
    <property type="component" value="Unassembled WGS sequence"/>
</dbReference>
<evidence type="ECO:0000256" key="7">
    <source>
        <dbReference type="ARBA" id="ARBA00023014"/>
    </source>
</evidence>
<keyword evidence="9" id="KW-0003">3Fe-4S</keyword>
<evidence type="ECO:0000256" key="5">
    <source>
        <dbReference type="ARBA" id="ARBA00023002"/>
    </source>
</evidence>
<comment type="cofactor">
    <cofactor evidence="9">
        <name>[2Fe-2S] cluster</name>
        <dbReference type="ChEBI" id="CHEBI:190135"/>
    </cofactor>
    <text evidence="9">Binds 1 [2Fe-2S] cluster.</text>
</comment>
<evidence type="ECO:0000256" key="9">
    <source>
        <dbReference type="RuleBase" id="RU361237"/>
    </source>
</evidence>
<gene>
    <name evidence="12" type="ORF">E6Q80_03135</name>
</gene>
<evidence type="ECO:0000313" key="13">
    <source>
        <dbReference type="Proteomes" id="UP000321192"/>
    </source>
</evidence>
<comment type="caution">
    <text evidence="12">The sequence shown here is derived from an EMBL/GenBank/DDBJ whole genome shotgun (WGS) entry which is preliminary data.</text>
</comment>
<keyword evidence="5" id="KW-0560">Oxidoreductase</keyword>
<dbReference type="SUPFAM" id="SSF46548">
    <property type="entry name" value="alpha-helical ferredoxin"/>
    <property type="match status" value="1"/>
</dbReference>
<dbReference type="NCBIfam" id="TIGR00384">
    <property type="entry name" value="dhsB"/>
    <property type="match status" value="1"/>
</dbReference>
<dbReference type="InterPro" id="IPR036010">
    <property type="entry name" value="2Fe-2S_ferredoxin-like_sf"/>
</dbReference>
<evidence type="ECO:0000256" key="2">
    <source>
        <dbReference type="ARBA" id="ARBA00022485"/>
    </source>
</evidence>
<evidence type="ECO:0000256" key="8">
    <source>
        <dbReference type="ARBA" id="ARBA00066269"/>
    </source>
</evidence>
<dbReference type="EMBL" id="SSFD01000044">
    <property type="protein sequence ID" value="TXH90952.1"/>
    <property type="molecule type" value="Genomic_DNA"/>
</dbReference>
<dbReference type="PANTHER" id="PTHR11921:SF36">
    <property type="entry name" value="FUMARATE REDUCTASE IRON-SULFUR SUBUNIT"/>
    <property type="match status" value="1"/>
</dbReference>
<feature type="domain" description="4Fe-4S ferredoxin-type" evidence="11">
    <location>
        <begin position="141"/>
        <end position="170"/>
    </location>
</feature>
<dbReference type="InterPro" id="IPR006058">
    <property type="entry name" value="2Fe2S_fd_BS"/>
</dbReference>
<proteinExistence type="inferred from homology"/>
<keyword evidence="4 9" id="KW-0479">Metal-binding</keyword>
<dbReference type="EC" id="1.3.5.1" evidence="9"/>
<dbReference type="Gene3D" id="1.10.1060.10">
    <property type="entry name" value="Alpha-helical ferredoxin"/>
    <property type="match status" value="1"/>
</dbReference>
<dbReference type="PROSITE" id="PS51085">
    <property type="entry name" value="2FE2S_FER_2"/>
    <property type="match status" value="1"/>
</dbReference>
<dbReference type="InterPro" id="IPR012675">
    <property type="entry name" value="Beta-grasp_dom_sf"/>
</dbReference>
<evidence type="ECO:0000256" key="6">
    <source>
        <dbReference type="ARBA" id="ARBA00023004"/>
    </source>
</evidence>
<protein>
    <recommendedName>
        <fullName evidence="9">Fumarate reductase iron-sulfur subunit</fullName>
        <ecNumber evidence="9">1.3.5.1</ecNumber>
    </recommendedName>
</protein>
<feature type="domain" description="2Fe-2S ferredoxin-type" evidence="10">
    <location>
        <begin position="5"/>
        <end position="94"/>
    </location>
</feature>
<evidence type="ECO:0000313" key="12">
    <source>
        <dbReference type="EMBL" id="TXH90952.1"/>
    </source>
</evidence>
<comment type="catalytic activity">
    <reaction evidence="9">
        <text>a menaquinone + succinate = a menaquinol + fumarate</text>
        <dbReference type="Rhea" id="RHEA:27834"/>
        <dbReference type="Rhea" id="RHEA-COMP:9537"/>
        <dbReference type="Rhea" id="RHEA-COMP:9539"/>
        <dbReference type="ChEBI" id="CHEBI:16374"/>
        <dbReference type="ChEBI" id="CHEBI:18151"/>
        <dbReference type="ChEBI" id="CHEBI:29806"/>
        <dbReference type="ChEBI" id="CHEBI:30031"/>
        <dbReference type="EC" id="1.3.5.1"/>
    </reaction>
</comment>
<dbReference type="FunFam" id="1.10.1060.10:FF:000003">
    <property type="entry name" value="Succinate dehydrogenase iron-sulfur subunit"/>
    <property type="match status" value="1"/>
</dbReference>
<comment type="similarity">
    <text evidence="1 9">Belongs to the succinate dehydrogenase/fumarate reductase iron-sulfur protein family.</text>
</comment>
<dbReference type="GO" id="GO:0051538">
    <property type="term" value="F:3 iron, 4 sulfur cluster binding"/>
    <property type="evidence" value="ECO:0007669"/>
    <property type="project" value="UniProtKB-KW"/>
</dbReference>
<dbReference type="GO" id="GO:0051539">
    <property type="term" value="F:4 iron, 4 sulfur cluster binding"/>
    <property type="evidence" value="ECO:0007669"/>
    <property type="project" value="UniProtKB-KW"/>
</dbReference>
<dbReference type="Pfam" id="PF13183">
    <property type="entry name" value="Fer4_8"/>
    <property type="match status" value="1"/>
</dbReference>
<comment type="cofactor">
    <cofactor evidence="9">
        <name>[3Fe-4S] cluster</name>
        <dbReference type="ChEBI" id="CHEBI:21137"/>
    </cofactor>
    <text evidence="9">Binds 1 [3Fe-4S] cluster.</text>
</comment>
<dbReference type="GO" id="GO:0006099">
    <property type="term" value="P:tricarboxylic acid cycle"/>
    <property type="evidence" value="ECO:0007669"/>
    <property type="project" value="InterPro"/>
</dbReference>
<evidence type="ECO:0000259" key="10">
    <source>
        <dbReference type="PROSITE" id="PS51085"/>
    </source>
</evidence>
<dbReference type="AlphaFoldDB" id="A0A5C7T5G3"/>
<dbReference type="PANTHER" id="PTHR11921">
    <property type="entry name" value="SUCCINATE DEHYDROGENASE IRON-SULFUR PROTEIN"/>
    <property type="match status" value="1"/>
</dbReference>
<dbReference type="NCBIfam" id="NF010071">
    <property type="entry name" value="PRK13552.1"/>
    <property type="match status" value="1"/>
</dbReference>
<dbReference type="Gene3D" id="3.10.20.30">
    <property type="match status" value="1"/>
</dbReference>
<dbReference type="PROSITE" id="PS51379">
    <property type="entry name" value="4FE4S_FER_2"/>
    <property type="match status" value="1"/>
</dbReference>
<evidence type="ECO:0000259" key="11">
    <source>
        <dbReference type="PROSITE" id="PS51379"/>
    </source>
</evidence>
<keyword evidence="3 9" id="KW-0001">2Fe-2S</keyword>
<keyword evidence="7 9" id="KW-0411">Iron-sulfur</keyword>
<dbReference type="SUPFAM" id="SSF54292">
    <property type="entry name" value="2Fe-2S ferredoxin-like"/>
    <property type="match status" value="1"/>
</dbReference>
<evidence type="ECO:0000256" key="1">
    <source>
        <dbReference type="ARBA" id="ARBA00009433"/>
    </source>
</evidence>
<comment type="subunit">
    <text evidence="8">Part of an enzyme complex containing three subunits: a flavoprotein (frdA), an iron-sulfur protein (frdB), and diheme cytochrome b (frdC).</text>
</comment>
<evidence type="ECO:0000256" key="4">
    <source>
        <dbReference type="ARBA" id="ARBA00022723"/>
    </source>
</evidence>
<dbReference type="GO" id="GO:0008177">
    <property type="term" value="F:succinate dehydrogenase (quinone) activity"/>
    <property type="evidence" value="ECO:0007669"/>
    <property type="project" value="UniProtKB-EC"/>
</dbReference>